<keyword evidence="2" id="KW-1185">Reference proteome</keyword>
<proteinExistence type="predicted"/>
<reference evidence="1 2" key="1">
    <citation type="submission" date="2017-09" db="EMBL/GenBank/DDBJ databases">
        <authorList>
            <person name="Ehlers B."/>
            <person name="Leendertz F.H."/>
        </authorList>
    </citation>
    <scope>NUCLEOTIDE SEQUENCE [LARGE SCALE GENOMIC DNA]</scope>
</reference>
<evidence type="ECO:0000313" key="2">
    <source>
        <dbReference type="Proteomes" id="UP000241592"/>
    </source>
</evidence>
<dbReference type="EMBL" id="MG018927">
    <property type="protein sequence ID" value="ATW58073.1"/>
    <property type="molecule type" value="Genomic_DNA"/>
</dbReference>
<protein>
    <submittedName>
        <fullName evidence="1">Uncharacterized protein</fullName>
    </submittedName>
</protein>
<sequence length="98" mass="10781">MNKIDQAAVELRDFTYSQHSSKVLLQAASGDDLYVVVETEAGFEYAKFLFGGSQTGKVELITDTHSASERKTFSSRGVACVYMAEKLLEEETGYAQGE</sequence>
<name>A0A2H4P7A1_9CAUD</name>
<dbReference type="Proteomes" id="UP000241592">
    <property type="component" value="Segment"/>
</dbReference>
<evidence type="ECO:0000313" key="1">
    <source>
        <dbReference type="EMBL" id="ATW58073.1"/>
    </source>
</evidence>
<gene>
    <name evidence="1" type="ORF">CNR34_00140</name>
</gene>
<accession>A0A2H4P7A1</accession>
<organism evidence="1 2">
    <name type="scientific">Pseudomonas phage nickie</name>
    <dbReference type="NCBI Taxonomy" id="2048977"/>
    <lineage>
        <taxon>Viruses</taxon>
        <taxon>Duplodnaviria</taxon>
        <taxon>Heunggongvirae</taxon>
        <taxon>Uroviricota</taxon>
        <taxon>Caudoviricetes</taxon>
        <taxon>Nickievirus</taxon>
        <taxon>Nickievirus nickie</taxon>
    </lineage>
</organism>